<sequence>MLVMFPLTEVLKLLADKPDPMNRHCETWKIEVNLHTEIIVTAIKAIPRACIYPVWTNLVVMLYCLLCQDICRRLKNLINEVENCSFKEFTVPKQADILKRKSKIVDFVNFVQIVFSTPSFLISVAHFYACITVLGFFFVNNDIELSYASTFAIMLYSANSMGGLTACLWLAGGIPAAADELEKTFRRKVRQRQFFVKNAGENCLYKDLTEKSEFVLSGCDILHFHRSSILALIGTILTYTIFLRSR</sequence>
<feature type="transmembrane region" description="Helical" evidence="1">
    <location>
        <begin position="224"/>
        <end position="243"/>
    </location>
</feature>
<keyword evidence="1" id="KW-0812">Transmembrane</keyword>
<keyword evidence="1" id="KW-0472">Membrane</keyword>
<gene>
    <name evidence="2" type="ORF">AVEN_275297_1</name>
</gene>
<name>A0A4Y2GE89_ARAVE</name>
<dbReference type="AlphaFoldDB" id="A0A4Y2GE89"/>
<dbReference type="EMBL" id="BGPR01001323">
    <property type="protein sequence ID" value="GBM51106.1"/>
    <property type="molecule type" value="Genomic_DNA"/>
</dbReference>
<keyword evidence="1" id="KW-1133">Transmembrane helix</keyword>
<organism evidence="2 3">
    <name type="scientific">Araneus ventricosus</name>
    <name type="common">Orbweaver spider</name>
    <name type="synonym">Epeira ventricosa</name>
    <dbReference type="NCBI Taxonomy" id="182803"/>
    <lineage>
        <taxon>Eukaryota</taxon>
        <taxon>Metazoa</taxon>
        <taxon>Ecdysozoa</taxon>
        <taxon>Arthropoda</taxon>
        <taxon>Chelicerata</taxon>
        <taxon>Arachnida</taxon>
        <taxon>Araneae</taxon>
        <taxon>Araneomorphae</taxon>
        <taxon>Entelegynae</taxon>
        <taxon>Araneoidea</taxon>
        <taxon>Araneidae</taxon>
        <taxon>Araneus</taxon>
    </lineage>
</organism>
<proteinExistence type="predicted"/>
<evidence type="ECO:0000313" key="3">
    <source>
        <dbReference type="Proteomes" id="UP000499080"/>
    </source>
</evidence>
<accession>A0A4Y2GE89</accession>
<protein>
    <submittedName>
        <fullName evidence="2">Uncharacterized protein</fullName>
    </submittedName>
</protein>
<reference evidence="2 3" key="1">
    <citation type="journal article" date="2019" name="Sci. Rep.">
        <title>Orb-weaving spider Araneus ventricosus genome elucidates the spidroin gene catalogue.</title>
        <authorList>
            <person name="Kono N."/>
            <person name="Nakamura H."/>
            <person name="Ohtoshi R."/>
            <person name="Moran D.A.P."/>
            <person name="Shinohara A."/>
            <person name="Yoshida Y."/>
            <person name="Fujiwara M."/>
            <person name="Mori M."/>
            <person name="Tomita M."/>
            <person name="Arakawa K."/>
        </authorList>
    </citation>
    <scope>NUCLEOTIDE SEQUENCE [LARGE SCALE GENOMIC DNA]</scope>
</reference>
<dbReference type="Proteomes" id="UP000499080">
    <property type="component" value="Unassembled WGS sequence"/>
</dbReference>
<feature type="transmembrane region" description="Helical" evidence="1">
    <location>
        <begin position="151"/>
        <end position="171"/>
    </location>
</feature>
<feature type="transmembrane region" description="Helical" evidence="1">
    <location>
        <begin position="120"/>
        <end position="139"/>
    </location>
</feature>
<comment type="caution">
    <text evidence="2">The sequence shown here is derived from an EMBL/GenBank/DDBJ whole genome shotgun (WGS) entry which is preliminary data.</text>
</comment>
<evidence type="ECO:0000256" key="1">
    <source>
        <dbReference type="SAM" id="Phobius"/>
    </source>
</evidence>
<evidence type="ECO:0000313" key="2">
    <source>
        <dbReference type="EMBL" id="GBM51106.1"/>
    </source>
</evidence>
<keyword evidence="3" id="KW-1185">Reference proteome</keyword>